<evidence type="ECO:0000313" key="5">
    <source>
        <dbReference type="Proteomes" id="UP000304941"/>
    </source>
</evidence>
<accession>A0ABY2TZ12</accession>
<evidence type="ECO:0000313" key="4">
    <source>
        <dbReference type="EMBL" id="TLG88632.1"/>
    </source>
</evidence>
<dbReference type="SUPFAM" id="SSF46785">
    <property type="entry name" value="Winged helix' DNA-binding domain"/>
    <property type="match status" value="1"/>
</dbReference>
<feature type="region of interest" description="Disordered" evidence="1">
    <location>
        <begin position="376"/>
        <end position="403"/>
    </location>
</feature>
<keyword evidence="5" id="KW-1185">Reference proteome</keyword>
<feature type="compositionally biased region" description="Polar residues" evidence="1">
    <location>
        <begin position="379"/>
        <end position="398"/>
    </location>
</feature>
<feature type="compositionally biased region" description="Basic residues" evidence="1">
    <location>
        <begin position="1"/>
        <end position="11"/>
    </location>
</feature>
<evidence type="ECO:0000256" key="1">
    <source>
        <dbReference type="SAM" id="MobiDB-lite"/>
    </source>
</evidence>
<dbReference type="Gene3D" id="1.10.10.10">
    <property type="entry name" value="Winged helix-like DNA-binding domain superfamily/Winged helix DNA-binding domain"/>
    <property type="match status" value="1"/>
</dbReference>
<evidence type="ECO:0000259" key="3">
    <source>
        <dbReference type="Pfam" id="PF07515"/>
    </source>
</evidence>
<dbReference type="Pfam" id="PF07514">
    <property type="entry name" value="TraI_2"/>
    <property type="match status" value="1"/>
</dbReference>
<reference evidence="4 5" key="1">
    <citation type="submission" date="2019-05" db="EMBL/GenBank/DDBJ databases">
        <title>Pseudomonas edaphica sp. nov., isolated from rhizospheric soil of Cistus ladanifer L. in Spain.</title>
        <authorList>
            <person name="Peix A."/>
        </authorList>
    </citation>
    <scope>NUCLEOTIDE SEQUENCE [LARGE SCALE GENOMIC DNA]</scope>
    <source>
        <strain evidence="4 5">RD25</strain>
    </source>
</reference>
<proteinExistence type="predicted"/>
<dbReference type="NCBIfam" id="TIGR03760">
    <property type="entry name" value="ICE_TraI_Pfluor"/>
    <property type="match status" value="1"/>
</dbReference>
<feature type="domain" description="Putative conjugal transfer nickase/helicase TraI C-terminal" evidence="3">
    <location>
        <begin position="428"/>
        <end position="550"/>
    </location>
</feature>
<protein>
    <submittedName>
        <fullName evidence="4">Relaxase</fullName>
    </submittedName>
</protein>
<organism evidence="4 5">
    <name type="scientific">Pseudomonas edaphica</name>
    <dbReference type="NCBI Taxonomy" id="2006980"/>
    <lineage>
        <taxon>Bacteria</taxon>
        <taxon>Pseudomonadati</taxon>
        <taxon>Pseudomonadota</taxon>
        <taxon>Gammaproteobacteria</taxon>
        <taxon>Pseudomonadales</taxon>
        <taxon>Pseudomonadaceae</taxon>
        <taxon>Pseudomonas</taxon>
    </lineage>
</organism>
<dbReference type="RefSeq" id="WP_138453560.1">
    <property type="nucleotide sequence ID" value="NZ_VBVZ01000520.1"/>
</dbReference>
<feature type="region of interest" description="Disordered" evidence="1">
    <location>
        <begin position="1"/>
        <end position="31"/>
    </location>
</feature>
<dbReference type="Gene3D" id="1.10.3210.40">
    <property type="match status" value="1"/>
</dbReference>
<dbReference type="InterPro" id="IPR036388">
    <property type="entry name" value="WH-like_DNA-bd_sf"/>
</dbReference>
<dbReference type="EMBL" id="VBVZ01000520">
    <property type="protein sequence ID" value="TLG88632.1"/>
    <property type="molecule type" value="Genomic_DNA"/>
</dbReference>
<name>A0ABY2TZ12_9PSED</name>
<dbReference type="InterPro" id="IPR011119">
    <property type="entry name" value="Unchr_helicase_relaxase_TraI"/>
</dbReference>
<dbReference type="NCBIfam" id="NF041494">
    <property type="entry name" value="MobH"/>
    <property type="match status" value="1"/>
</dbReference>
<dbReference type="InterPro" id="IPR011093">
    <property type="entry name" value="TraI_2_C"/>
</dbReference>
<dbReference type="Pfam" id="PF07515">
    <property type="entry name" value="TraI_2_C"/>
    <property type="match status" value="1"/>
</dbReference>
<evidence type="ECO:0000259" key="2">
    <source>
        <dbReference type="Pfam" id="PF07514"/>
    </source>
</evidence>
<dbReference type="SUPFAM" id="SSF109604">
    <property type="entry name" value="HD-domain/PDEase-like"/>
    <property type="match status" value="1"/>
</dbReference>
<dbReference type="InterPro" id="IPR022391">
    <property type="entry name" value="ICE_relaxase_PFGI-1"/>
</dbReference>
<gene>
    <name evidence="4" type="ORF">FEM54_25580</name>
</gene>
<dbReference type="Gene3D" id="2.40.10.200">
    <property type="entry name" value="STY4665 C-terminal domain-like"/>
    <property type="match status" value="1"/>
</dbReference>
<dbReference type="Proteomes" id="UP000304941">
    <property type="component" value="Unassembled WGS sequence"/>
</dbReference>
<sequence>MLTLFRRTKKHPTAETGPSPPSPAAGLTRPQSARSLLATPSRQHLLEQIWQRTSLSRSQFNTLYLRPIERYATLVQLLPASESHHHAYPGGMLDHGLEVVACALKLRQSHLLPCGAAPETQAAQSEAWTAAVAYAALLHDLGKIAVDLHVEYADGCNWHPWHGPPTQPYRLRYRQDRQYRLHRAATGLLYTQVMDPALLDWLSGFPELWSALLYLLAGHYEHAGELGELVIRADQASVAQSMGGDPEKALSAPKHALQRKLLEGLRCLLSEELKLNQPNASDGWLTEDALWLVSKTVCDKLRAHLLAQGIDGIPQSNTAVFNVLQEHGIAQANPEGKAIWVATVTGDNGWSHRFTLLKLAPALIWEADTRPPSFAGSVTVETSTQSPTLPSENPTTTDPPEGLWDFTPLEETLPPRMTEDAENSPSPGQHFMTWLAQGVRNHSLRMNDAKALVHTVDNTLFLVTPGLFQRYAQEHPHIARLAKQDKLPDWEWAQKHFEQLGQHRKQPNDLNIWTCNVQGPRKRSQLHGYLLSDPGDLLDELALNNPYLQLITTSMQ</sequence>
<dbReference type="InterPro" id="IPR036390">
    <property type="entry name" value="WH_DNA-bd_sf"/>
</dbReference>
<feature type="domain" description="Uncharacterised" evidence="2">
    <location>
        <begin position="26"/>
        <end position="339"/>
    </location>
</feature>
<comment type="caution">
    <text evidence="4">The sequence shown here is derived from an EMBL/GenBank/DDBJ whole genome shotgun (WGS) entry which is preliminary data.</text>
</comment>